<evidence type="ECO:0000256" key="2">
    <source>
        <dbReference type="ARBA" id="ARBA00023163"/>
    </source>
</evidence>
<dbReference type="Proteomes" id="UP000258707">
    <property type="component" value="Chromosome"/>
</dbReference>
<accession>A0A346PG25</accession>
<reference evidence="7" key="1">
    <citation type="submission" date="2017-10" db="EMBL/GenBank/DDBJ databases">
        <title>Phenotypic and genomic properties of facultatively anaerobic sulfur-reducing natronoarchaea from hypersaline soda lakes.</title>
        <authorList>
            <person name="Sorokin D.Y."/>
            <person name="Kublanov I.V."/>
            <person name="Roman P."/>
            <person name="Sinninghe Damste J.S."/>
            <person name="Golyshin P.N."/>
            <person name="Rojo D."/>
            <person name="Ciordia S."/>
            <person name="Mena Md.C."/>
            <person name="Ferrer M."/>
            <person name="Messina E."/>
            <person name="Smedile F."/>
            <person name="La Spada G."/>
            <person name="La Cono V."/>
            <person name="Yakimov M.M."/>
        </authorList>
    </citation>
    <scope>NUCLEOTIDE SEQUENCE [LARGE SCALE GENOMIC DNA]</scope>
    <source>
        <strain evidence="7">AArc1</strain>
    </source>
</reference>
<sequence>MINLSLSVRQCDCPLSAASRTHDVAFVTPHWHYHHDRSSLELRVLAEGRDRTALEDGLEILSSHEGTERFELLAKSGSTARARLTLGTTETMGTIVENDGYLTGPFENVDGRERWEVGFDDEAAADRALETLDRTEDEYELHDRRRLDPETVLEGLWAETVGSAVLDGVRELTPTERRTLRRAVEDGYYAVPRSTTLGDLATSLEVSDAAVSKTLRRAERKVLAPTKAALESADPRGDGRQPGARRETGRRGRDRREPDRHGSA</sequence>
<feature type="region of interest" description="Disordered" evidence="3">
    <location>
        <begin position="222"/>
        <end position="264"/>
    </location>
</feature>
<organism evidence="6 7">
    <name type="scientific">Natrarchaeobaculum sulfurireducens</name>
    <dbReference type="NCBI Taxonomy" id="2044521"/>
    <lineage>
        <taxon>Archaea</taxon>
        <taxon>Methanobacteriati</taxon>
        <taxon>Methanobacteriota</taxon>
        <taxon>Stenosarchaea group</taxon>
        <taxon>Halobacteria</taxon>
        <taxon>Halobacteriales</taxon>
        <taxon>Natrialbaceae</taxon>
        <taxon>Natrarchaeobaculum</taxon>
    </lineage>
</organism>
<protein>
    <submittedName>
        <fullName evidence="6">Transcriptional regulator, contains HTH domain</fullName>
    </submittedName>
</protein>
<evidence type="ECO:0000256" key="1">
    <source>
        <dbReference type="ARBA" id="ARBA00023015"/>
    </source>
</evidence>
<dbReference type="Pfam" id="PF04967">
    <property type="entry name" value="HTH_10"/>
    <property type="match status" value="1"/>
</dbReference>
<dbReference type="Pfam" id="PF24279">
    <property type="entry name" value="HVO_2525_N"/>
    <property type="match status" value="1"/>
</dbReference>
<evidence type="ECO:0000259" key="5">
    <source>
        <dbReference type="Pfam" id="PF24279"/>
    </source>
</evidence>
<dbReference type="InterPro" id="IPR007050">
    <property type="entry name" value="HTH_bacterioopsin"/>
</dbReference>
<dbReference type="PANTHER" id="PTHR34236">
    <property type="entry name" value="DIMETHYL SULFOXIDE REDUCTASE TRANSCRIPTIONAL ACTIVATOR"/>
    <property type="match status" value="1"/>
</dbReference>
<evidence type="ECO:0000259" key="4">
    <source>
        <dbReference type="Pfam" id="PF04967"/>
    </source>
</evidence>
<gene>
    <name evidence="6" type="ORF">AArc1_2153</name>
</gene>
<feature type="domain" description="HTH bat-type" evidence="4">
    <location>
        <begin position="172"/>
        <end position="223"/>
    </location>
</feature>
<feature type="compositionally biased region" description="Basic and acidic residues" evidence="3">
    <location>
        <begin position="233"/>
        <end position="264"/>
    </location>
</feature>
<dbReference type="InterPro" id="IPR056486">
    <property type="entry name" value="HVO_2525_N"/>
</dbReference>
<dbReference type="EMBL" id="CP024047">
    <property type="protein sequence ID" value="AXR78470.1"/>
    <property type="molecule type" value="Genomic_DNA"/>
</dbReference>
<feature type="domain" description="HVO-2525 N-terminal" evidence="5">
    <location>
        <begin position="4"/>
        <end position="137"/>
    </location>
</feature>
<name>A0A346PG25_9EURY</name>
<evidence type="ECO:0000313" key="7">
    <source>
        <dbReference type="Proteomes" id="UP000258707"/>
    </source>
</evidence>
<keyword evidence="1" id="KW-0805">Transcription regulation</keyword>
<dbReference type="RefSeq" id="WP_117364540.1">
    <property type="nucleotide sequence ID" value="NZ_CP024047.1"/>
</dbReference>
<keyword evidence="2" id="KW-0804">Transcription</keyword>
<dbReference type="AlphaFoldDB" id="A0A346PG25"/>
<proteinExistence type="predicted"/>
<dbReference type="KEGG" id="nan:AArc1_2153"/>
<dbReference type="GeneID" id="37638939"/>
<evidence type="ECO:0000256" key="3">
    <source>
        <dbReference type="SAM" id="MobiDB-lite"/>
    </source>
</evidence>
<evidence type="ECO:0000313" key="6">
    <source>
        <dbReference type="EMBL" id="AXR78470.1"/>
    </source>
</evidence>
<dbReference type="PANTHER" id="PTHR34236:SF1">
    <property type="entry name" value="DIMETHYL SULFOXIDE REDUCTASE TRANSCRIPTIONAL ACTIVATOR"/>
    <property type="match status" value="1"/>
</dbReference>